<evidence type="ECO:0000256" key="7">
    <source>
        <dbReference type="ARBA" id="ARBA00023136"/>
    </source>
</evidence>
<dbReference type="InterPro" id="IPR000515">
    <property type="entry name" value="MetI-like"/>
</dbReference>
<feature type="domain" description="ABC transmembrane type-1" evidence="9">
    <location>
        <begin position="69"/>
        <end position="257"/>
    </location>
</feature>
<dbReference type="CDD" id="cd06261">
    <property type="entry name" value="TM_PBP2"/>
    <property type="match status" value="1"/>
</dbReference>
<dbReference type="Proteomes" id="UP000608579">
    <property type="component" value="Unassembled WGS sequence"/>
</dbReference>
<evidence type="ECO:0000313" key="11">
    <source>
        <dbReference type="Proteomes" id="UP000608579"/>
    </source>
</evidence>
<dbReference type="Gene3D" id="1.10.3720.10">
    <property type="entry name" value="MetI-like"/>
    <property type="match status" value="1"/>
</dbReference>
<dbReference type="EMBL" id="DQVM01000076">
    <property type="protein sequence ID" value="HIQ29703.1"/>
    <property type="molecule type" value="Genomic_DNA"/>
</dbReference>
<keyword evidence="5 8" id="KW-0812">Transmembrane</keyword>
<keyword evidence="4" id="KW-1003">Cell membrane</keyword>
<feature type="transmembrane region" description="Helical" evidence="8">
    <location>
        <begin position="12"/>
        <end position="38"/>
    </location>
</feature>
<keyword evidence="3 8" id="KW-0813">Transport</keyword>
<comment type="caution">
    <text evidence="10">The sequence shown here is derived from an EMBL/GenBank/DDBJ whole genome shotgun (WGS) entry which is preliminary data.</text>
</comment>
<dbReference type="AlphaFoldDB" id="A0A833A404"/>
<feature type="transmembrane region" description="Helical" evidence="8">
    <location>
        <begin position="236"/>
        <end position="257"/>
    </location>
</feature>
<feature type="transmembrane region" description="Helical" evidence="8">
    <location>
        <begin position="190"/>
        <end position="216"/>
    </location>
</feature>
<dbReference type="PANTHER" id="PTHR43848:SF2">
    <property type="entry name" value="PUTRESCINE TRANSPORT SYSTEM PERMEASE PROTEIN POTI"/>
    <property type="match status" value="1"/>
</dbReference>
<evidence type="ECO:0000256" key="6">
    <source>
        <dbReference type="ARBA" id="ARBA00022989"/>
    </source>
</evidence>
<name>A0A833A404_CALS0</name>
<evidence type="ECO:0000256" key="1">
    <source>
        <dbReference type="ARBA" id="ARBA00004651"/>
    </source>
</evidence>
<comment type="similarity">
    <text evidence="2">Belongs to the binding-protein-dependent transport system permease family. CysTW subfamily.</text>
</comment>
<dbReference type="PROSITE" id="PS50928">
    <property type="entry name" value="ABC_TM1"/>
    <property type="match status" value="1"/>
</dbReference>
<dbReference type="PANTHER" id="PTHR43848">
    <property type="entry name" value="PUTRESCINE TRANSPORT SYSTEM PERMEASE PROTEIN POTI"/>
    <property type="match status" value="1"/>
</dbReference>
<evidence type="ECO:0000313" key="10">
    <source>
        <dbReference type="EMBL" id="HIQ29703.1"/>
    </source>
</evidence>
<dbReference type="GO" id="GO:0005886">
    <property type="term" value="C:plasma membrane"/>
    <property type="evidence" value="ECO:0007669"/>
    <property type="project" value="UniProtKB-SubCell"/>
</dbReference>
<evidence type="ECO:0000259" key="9">
    <source>
        <dbReference type="PROSITE" id="PS50928"/>
    </source>
</evidence>
<keyword evidence="6 8" id="KW-1133">Transmembrane helix</keyword>
<evidence type="ECO:0000256" key="4">
    <source>
        <dbReference type="ARBA" id="ARBA00022475"/>
    </source>
</evidence>
<gene>
    <name evidence="10" type="ORF">EYH45_03965</name>
</gene>
<dbReference type="InterPro" id="IPR035906">
    <property type="entry name" value="MetI-like_sf"/>
</dbReference>
<evidence type="ECO:0000256" key="8">
    <source>
        <dbReference type="RuleBase" id="RU363032"/>
    </source>
</evidence>
<evidence type="ECO:0000256" key="2">
    <source>
        <dbReference type="ARBA" id="ARBA00007069"/>
    </source>
</evidence>
<evidence type="ECO:0000256" key="5">
    <source>
        <dbReference type="ARBA" id="ARBA00022692"/>
    </source>
</evidence>
<proteinExistence type="inferred from homology"/>
<feature type="transmembrane region" description="Helical" evidence="8">
    <location>
        <begin position="135"/>
        <end position="156"/>
    </location>
</feature>
<dbReference type="GO" id="GO:0055085">
    <property type="term" value="P:transmembrane transport"/>
    <property type="evidence" value="ECO:0007669"/>
    <property type="project" value="InterPro"/>
</dbReference>
<keyword evidence="7 8" id="KW-0472">Membrane</keyword>
<dbReference type="SUPFAM" id="SSF161098">
    <property type="entry name" value="MetI-like"/>
    <property type="match status" value="1"/>
</dbReference>
<protein>
    <submittedName>
        <fullName evidence="10">ABC transporter permease</fullName>
    </submittedName>
</protein>
<feature type="transmembrane region" description="Helical" evidence="8">
    <location>
        <begin position="73"/>
        <end position="97"/>
    </location>
</feature>
<organism evidence="10 11">
    <name type="scientific">Caldiarchaeum subterraneum</name>
    <dbReference type="NCBI Taxonomy" id="311458"/>
    <lineage>
        <taxon>Archaea</taxon>
        <taxon>Nitrososphaerota</taxon>
        <taxon>Candidatus Caldarchaeales</taxon>
        <taxon>Candidatus Caldarchaeaceae</taxon>
        <taxon>Candidatus Caldarchaeum</taxon>
    </lineage>
</organism>
<feature type="transmembrane region" description="Helical" evidence="8">
    <location>
        <begin position="104"/>
        <end position="129"/>
    </location>
</feature>
<comment type="subcellular location">
    <subcellularLocation>
        <location evidence="1 8">Cell membrane</location>
        <topology evidence="1 8">Multi-pass membrane protein</topology>
    </subcellularLocation>
</comment>
<reference evidence="10" key="1">
    <citation type="journal article" date="2020" name="ISME J.">
        <title>Gammaproteobacteria mediating utilization of methyl-, sulfur- and petroleum organic compounds in deep ocean hydrothermal plumes.</title>
        <authorList>
            <person name="Zhou Z."/>
            <person name="Liu Y."/>
            <person name="Pan J."/>
            <person name="Cron B.R."/>
            <person name="Toner B.M."/>
            <person name="Anantharaman K."/>
            <person name="Breier J.A."/>
            <person name="Dick G.J."/>
            <person name="Li M."/>
        </authorList>
    </citation>
    <scope>NUCLEOTIDE SEQUENCE</scope>
    <source>
        <strain evidence="10">SZUA-1515</strain>
    </source>
</reference>
<evidence type="ECO:0000256" key="3">
    <source>
        <dbReference type="ARBA" id="ARBA00022448"/>
    </source>
</evidence>
<accession>A0A833A404</accession>
<dbReference type="Pfam" id="PF00528">
    <property type="entry name" value="BPD_transp_1"/>
    <property type="match status" value="1"/>
</dbReference>
<dbReference type="InterPro" id="IPR051789">
    <property type="entry name" value="Bact_Polyamine_Transport"/>
</dbReference>
<sequence length="267" mass="29955">MSVRKNWSIAKLLLGGYTASVVSLLIYLPIFLLILFSFHAKAFFSFPFAGFSLRWYMAMFEEEFLFRSLGNSLIIASIVTAAAMVLGLPAAFTFASLRGRKKDVFIMFMAVPFVIPWLLIGVASLIFYITVGMELSFLTVVLSHLTYSIPVVVIIVGSRLLTYNIRLNEAAMDLGADQLQVFRKIMLPQIFPAVAAAALITFIWSFDNFIITYFTIGSDLTFPIWVWSSIRYPKKLPIVNAVSAIIVIVGSLIIYLLHRKGLLEEII</sequence>